<dbReference type="PANTHER" id="PTHR21327:SF18">
    <property type="entry name" value="3,4-DIHYDROXY-2-BUTANONE 4-PHOSPHATE SYNTHASE"/>
    <property type="match status" value="1"/>
</dbReference>
<evidence type="ECO:0000256" key="3">
    <source>
        <dbReference type="ARBA" id="ARBA00012153"/>
    </source>
</evidence>
<evidence type="ECO:0000313" key="7">
    <source>
        <dbReference type="EMBL" id="NEC61176.1"/>
    </source>
</evidence>
<organism evidence="7 8">
    <name type="scientific">Amycolatopsis rubida</name>
    <dbReference type="NCBI Taxonomy" id="112413"/>
    <lineage>
        <taxon>Bacteria</taxon>
        <taxon>Bacillati</taxon>
        <taxon>Actinomycetota</taxon>
        <taxon>Actinomycetes</taxon>
        <taxon>Pseudonocardiales</taxon>
        <taxon>Pseudonocardiaceae</taxon>
        <taxon>Amycolatopsis</taxon>
    </lineage>
</organism>
<comment type="pathway">
    <text evidence="2">Cofactor biosynthesis; riboflavin biosynthesis; 2-hydroxy-3-oxobutyl phosphate from D-ribulose 5-phosphate: step 1/1.</text>
</comment>
<feature type="region of interest" description="Disordered" evidence="6">
    <location>
        <begin position="217"/>
        <end position="238"/>
    </location>
</feature>
<evidence type="ECO:0000256" key="2">
    <source>
        <dbReference type="ARBA" id="ARBA00004904"/>
    </source>
</evidence>
<evidence type="ECO:0000313" key="8">
    <source>
        <dbReference type="Proteomes" id="UP000470404"/>
    </source>
</evidence>
<evidence type="ECO:0000256" key="1">
    <source>
        <dbReference type="ARBA" id="ARBA00002284"/>
    </source>
</evidence>
<dbReference type="Proteomes" id="UP000470404">
    <property type="component" value="Unassembled WGS sequence"/>
</dbReference>
<feature type="compositionally biased region" description="Polar residues" evidence="6">
    <location>
        <begin position="227"/>
        <end position="238"/>
    </location>
</feature>
<keyword evidence="8" id="KW-1185">Reference proteome</keyword>
<name>A0ABX0C0B2_9PSEU</name>
<comment type="function">
    <text evidence="1">Catalyzes the conversion of D-ribulose 5-phosphate to formate and 3,4-dihydroxy-2-butanone 4-phosphate.</text>
</comment>
<dbReference type="InterPro" id="IPR017945">
    <property type="entry name" value="DHBP_synth_RibB-like_a/b_dom"/>
</dbReference>
<sequence>MSVGKALASLKSGRAVLATDQAGQSAVILSAHRVRTGWVAWAVRHSSGLLCAPMPAARADHLRLPPMVARNQVGATSRYTVSVDGRSGVSTGISAADRARTFRALAAEDTTPADLIRPGHVLPLCVRPGGLAENPALPEAAVELCVLAGLPPVALLATLVADDGELLRPSAVSELAGMHSLPVLRVSELLGVSVSADASAQLAARAVVQPPAVSAPRRIDGEVGSRARTSTISPTKGL</sequence>
<dbReference type="EC" id="4.1.99.12" evidence="3"/>
<dbReference type="SUPFAM" id="SSF55821">
    <property type="entry name" value="YrdC/RibB"/>
    <property type="match status" value="1"/>
</dbReference>
<comment type="caution">
    <text evidence="7">The sequence shown here is derived from an EMBL/GenBank/DDBJ whole genome shotgun (WGS) entry which is preliminary data.</text>
</comment>
<keyword evidence="5" id="KW-0479">Metal-binding</keyword>
<evidence type="ECO:0000256" key="6">
    <source>
        <dbReference type="SAM" id="MobiDB-lite"/>
    </source>
</evidence>
<gene>
    <name evidence="7" type="ORF">G3I59_37660</name>
</gene>
<accession>A0ABX0C0B2</accession>
<dbReference type="EMBL" id="JAAGNC010000189">
    <property type="protein sequence ID" value="NEC61176.1"/>
    <property type="molecule type" value="Genomic_DNA"/>
</dbReference>
<evidence type="ECO:0000256" key="5">
    <source>
        <dbReference type="ARBA" id="ARBA00022723"/>
    </source>
</evidence>
<protein>
    <recommendedName>
        <fullName evidence="3">3,4-dihydroxy-2-butanone-4-phosphate synthase</fullName>
        <ecNumber evidence="3">4.1.99.12</ecNumber>
    </recommendedName>
</protein>
<reference evidence="7 8" key="1">
    <citation type="submission" date="2020-01" db="EMBL/GenBank/DDBJ databases">
        <title>Insect and environment-associated Actinomycetes.</title>
        <authorList>
            <person name="Currrie C."/>
            <person name="Chevrette M."/>
            <person name="Carlson C."/>
            <person name="Stubbendieck R."/>
            <person name="Wendt-Pienkowski E."/>
        </authorList>
    </citation>
    <scope>NUCLEOTIDE SEQUENCE [LARGE SCALE GENOMIC DNA]</scope>
    <source>
        <strain evidence="7 8">SID8386</strain>
    </source>
</reference>
<dbReference type="InterPro" id="IPR000422">
    <property type="entry name" value="DHBP_synthase_RibB"/>
</dbReference>
<evidence type="ECO:0000256" key="4">
    <source>
        <dbReference type="ARBA" id="ARBA00022619"/>
    </source>
</evidence>
<keyword evidence="4" id="KW-0686">Riboflavin biosynthesis</keyword>
<dbReference type="Pfam" id="PF00926">
    <property type="entry name" value="DHBP_synthase"/>
    <property type="match status" value="1"/>
</dbReference>
<dbReference type="PANTHER" id="PTHR21327">
    <property type="entry name" value="GTP CYCLOHYDROLASE II-RELATED"/>
    <property type="match status" value="1"/>
</dbReference>
<proteinExistence type="predicted"/>
<dbReference type="Gene3D" id="3.90.870.10">
    <property type="entry name" value="DHBP synthase"/>
    <property type="match status" value="1"/>
</dbReference>
<dbReference type="RefSeq" id="WP_095213579.1">
    <property type="nucleotide sequence ID" value="NZ_JAAGNC010000189.1"/>
</dbReference>